<comment type="subcellular location">
    <subcellularLocation>
        <location evidence="4">Cell membrane</location>
        <topology evidence="4">Multi-pass membrane protein</topology>
    </subcellularLocation>
</comment>
<sequence>MQILFYLLATCSIISTLLTIFQKNPIYAIIYLLCSFLCISSILFLLGSFFAASVHVIIYAGAVMVLFIFIIMMLNIKHISDLQLTYLKKIYLSISLFIIFILMKKTLNPVFNLLKNKSIHISIVDTQLIGGCLFTNYILLVELISILLLSALIVSLYIEKKLF</sequence>
<dbReference type="GO" id="GO:0048038">
    <property type="term" value="F:quinone binding"/>
    <property type="evidence" value="ECO:0007669"/>
    <property type="project" value="UniProtKB-UniRule"/>
</dbReference>
<keyword evidence="4" id="KW-0472">Membrane</keyword>
<organism evidence="5">
    <name type="scientific">Buchnera aphidicola</name>
    <name type="common">Anoecia corni</name>
    <dbReference type="NCBI Taxonomy" id="2994477"/>
    <lineage>
        <taxon>Bacteria</taxon>
        <taxon>Pseudomonadati</taxon>
        <taxon>Pseudomonadota</taxon>
        <taxon>Gammaproteobacteria</taxon>
        <taxon>Enterobacterales</taxon>
        <taxon>Erwiniaceae</taxon>
        <taxon>Buchnera</taxon>
    </lineage>
</organism>
<comment type="catalytic activity">
    <reaction evidence="4">
        <text>a quinone + NADH + 5 H(+)(in) = a quinol + NAD(+) + 4 H(+)(out)</text>
        <dbReference type="Rhea" id="RHEA:57888"/>
        <dbReference type="ChEBI" id="CHEBI:15378"/>
        <dbReference type="ChEBI" id="CHEBI:24646"/>
        <dbReference type="ChEBI" id="CHEBI:57540"/>
        <dbReference type="ChEBI" id="CHEBI:57945"/>
        <dbReference type="ChEBI" id="CHEBI:132124"/>
    </reaction>
</comment>
<keyword evidence="4" id="KW-1003">Cell membrane</keyword>
<reference evidence="5" key="1">
    <citation type="submission" date="2024-06" db="EMBL/GenBank/DDBJ databases">
        <authorList>
            <person name="Manzano-Marin A."/>
            <person name="Manzano-Marin A."/>
            <person name="Alejandro Manzano Marin A."/>
        </authorList>
    </citation>
    <scope>NUCLEOTIDE SEQUENCE</scope>
    <source>
        <strain evidence="5">Ancorni-2928</strain>
    </source>
</reference>
<dbReference type="AlphaFoldDB" id="A0AAT9IFU1"/>
<evidence type="ECO:0000313" key="5">
    <source>
        <dbReference type="EMBL" id="CAL4042534.1"/>
    </source>
</evidence>
<evidence type="ECO:0000256" key="1">
    <source>
        <dbReference type="ARBA" id="ARBA00005698"/>
    </source>
</evidence>
<keyword evidence="4" id="KW-0812">Transmembrane</keyword>
<feature type="transmembrane region" description="Helical" evidence="4">
    <location>
        <begin position="86"/>
        <end position="103"/>
    </location>
</feature>
<comment type="similarity">
    <text evidence="1 4">Belongs to the complex I subunit 6 family.</text>
</comment>
<gene>
    <name evidence="5" type="primary">nuoJ</name>
    <name evidence="5" type="ORF">BUANCORI2928_133</name>
</gene>
<dbReference type="RefSeq" id="WP_367681107.1">
    <property type="nucleotide sequence ID" value="NZ_OZ060371.1"/>
</dbReference>
<feature type="transmembrane region" description="Helical" evidence="4">
    <location>
        <begin position="137"/>
        <end position="158"/>
    </location>
</feature>
<dbReference type="EMBL" id="OZ060371">
    <property type="protein sequence ID" value="CAL4042534.1"/>
    <property type="molecule type" value="Genomic_DNA"/>
</dbReference>
<accession>A0AAT9IFU1</accession>
<name>A0AAT9IFU1_9GAMM</name>
<dbReference type="Gene3D" id="1.20.120.1200">
    <property type="entry name" value="NADH-ubiquinone/plastoquinone oxidoreductase chain 6, subunit NuoJ"/>
    <property type="match status" value="1"/>
</dbReference>
<comment type="subunit">
    <text evidence="3">Composed of 13 different subunits. Subunits NuoA, H, J, K, L, M, N constitute the membrane sector of the complex.</text>
</comment>
<dbReference type="GO" id="GO:0005886">
    <property type="term" value="C:plasma membrane"/>
    <property type="evidence" value="ECO:0007669"/>
    <property type="project" value="UniProtKB-SubCell"/>
</dbReference>
<protein>
    <recommendedName>
        <fullName evidence="2 4">NADH-quinone oxidoreductase subunit J</fullName>
        <ecNumber evidence="4">7.1.1.-</ecNumber>
    </recommendedName>
</protein>
<keyword evidence="4" id="KW-0874">Quinone</keyword>
<keyword evidence="4" id="KW-1133">Transmembrane helix</keyword>
<dbReference type="GO" id="GO:0008137">
    <property type="term" value="F:NADH dehydrogenase (ubiquinone) activity"/>
    <property type="evidence" value="ECO:0007669"/>
    <property type="project" value="UniProtKB-UniRule"/>
</dbReference>
<keyword evidence="4" id="KW-0520">NAD</keyword>
<evidence type="ECO:0000256" key="4">
    <source>
        <dbReference type="RuleBase" id="RU004429"/>
    </source>
</evidence>
<dbReference type="InterPro" id="IPR042106">
    <property type="entry name" value="Nuo/plastoQ_OxRdtase_6_NuoJ"/>
</dbReference>
<dbReference type="PANTHER" id="PTHR33269">
    <property type="entry name" value="NADH-UBIQUINONE OXIDOREDUCTASE CHAIN 6"/>
    <property type="match status" value="1"/>
</dbReference>
<feature type="transmembrane region" description="Helical" evidence="4">
    <location>
        <begin position="28"/>
        <end position="50"/>
    </location>
</feature>
<evidence type="ECO:0000256" key="2">
    <source>
        <dbReference type="ARBA" id="ARBA00019907"/>
    </source>
</evidence>
<evidence type="ECO:0000256" key="3">
    <source>
        <dbReference type="ARBA" id="ARBA00025811"/>
    </source>
</evidence>
<dbReference type="PANTHER" id="PTHR33269:SF17">
    <property type="entry name" value="NADH-UBIQUINONE OXIDOREDUCTASE CHAIN 6"/>
    <property type="match status" value="1"/>
</dbReference>
<dbReference type="InterPro" id="IPR001457">
    <property type="entry name" value="NADH_UbQ/plastoQ_OxRdtase_su6"/>
</dbReference>
<dbReference type="EC" id="7.1.1.-" evidence="4"/>
<dbReference type="Pfam" id="PF00499">
    <property type="entry name" value="Oxidored_q3"/>
    <property type="match status" value="1"/>
</dbReference>
<proteinExistence type="inferred from homology"/>
<feature type="transmembrane region" description="Helical" evidence="4">
    <location>
        <begin position="6"/>
        <end position="21"/>
    </location>
</feature>
<feature type="transmembrane region" description="Helical" evidence="4">
    <location>
        <begin position="56"/>
        <end position="74"/>
    </location>
</feature>
<comment type="function">
    <text evidence="4">NDH-1 shuttles electrons from NADH, via FMN and iron-sulfur (Fe-S) centers, to quinones in the respiratory chain. Couples the redox reaction to proton translocation (for every two electrons transferred, four hydrogen ions are translocated across the cytoplasmic membrane), and thus conserves the redox energy in a proton gradient.</text>
</comment>